<proteinExistence type="inferred from homology"/>
<dbReference type="AlphaFoldDB" id="A0A4R4W488"/>
<dbReference type="GO" id="GO:0005524">
    <property type="term" value="F:ATP binding"/>
    <property type="evidence" value="ECO:0007669"/>
    <property type="project" value="UniProtKB-KW"/>
</dbReference>
<dbReference type="InterPro" id="IPR052156">
    <property type="entry name" value="BCAA_Transport_ATP-bd_LivF"/>
</dbReference>
<keyword evidence="9" id="KW-1185">Reference proteome</keyword>
<dbReference type="PROSITE" id="PS50893">
    <property type="entry name" value="ABC_TRANSPORTER_2"/>
    <property type="match status" value="1"/>
</dbReference>
<dbReference type="CDD" id="cd03224">
    <property type="entry name" value="ABC_TM1139_LivF_branched"/>
    <property type="match status" value="1"/>
</dbReference>
<dbReference type="Gene3D" id="3.40.50.300">
    <property type="entry name" value="P-loop containing nucleotide triphosphate hydrolases"/>
    <property type="match status" value="1"/>
</dbReference>
<dbReference type="InterPro" id="IPR003439">
    <property type="entry name" value="ABC_transporter-like_ATP-bd"/>
</dbReference>
<reference evidence="8 9" key="1">
    <citation type="submission" date="2019-03" db="EMBL/GenBank/DDBJ databases">
        <title>Draft genome sequences of novel Actinobacteria.</title>
        <authorList>
            <person name="Sahin N."/>
            <person name="Ay H."/>
            <person name="Saygin H."/>
        </authorList>
    </citation>
    <scope>NUCLEOTIDE SEQUENCE [LARGE SCALE GENOMIC DNA]</scope>
    <source>
        <strain evidence="8 9">KC310</strain>
    </source>
</reference>
<evidence type="ECO:0000259" key="7">
    <source>
        <dbReference type="PROSITE" id="PS50893"/>
    </source>
</evidence>
<dbReference type="GO" id="GO:0015658">
    <property type="term" value="F:branched-chain amino acid transmembrane transporter activity"/>
    <property type="evidence" value="ECO:0007669"/>
    <property type="project" value="TreeGrafter"/>
</dbReference>
<dbReference type="EMBL" id="SMKO01000006">
    <property type="protein sequence ID" value="TDD11677.1"/>
    <property type="molecule type" value="Genomic_DNA"/>
</dbReference>
<evidence type="ECO:0000256" key="3">
    <source>
        <dbReference type="ARBA" id="ARBA00022741"/>
    </source>
</evidence>
<evidence type="ECO:0000256" key="4">
    <source>
        <dbReference type="ARBA" id="ARBA00022840"/>
    </source>
</evidence>
<evidence type="ECO:0000256" key="1">
    <source>
        <dbReference type="ARBA" id="ARBA00005417"/>
    </source>
</evidence>
<feature type="domain" description="ABC transporter" evidence="7">
    <location>
        <begin position="4"/>
        <end position="239"/>
    </location>
</feature>
<dbReference type="RefSeq" id="WP_132592061.1">
    <property type="nucleotide sequence ID" value="NZ_SMKO01000006.1"/>
</dbReference>
<feature type="compositionally biased region" description="Basic and acidic residues" evidence="6">
    <location>
        <begin position="248"/>
        <end position="260"/>
    </location>
</feature>
<organism evidence="8 9">
    <name type="scientific">Nonomuraea deserti</name>
    <dbReference type="NCBI Taxonomy" id="1848322"/>
    <lineage>
        <taxon>Bacteria</taxon>
        <taxon>Bacillati</taxon>
        <taxon>Actinomycetota</taxon>
        <taxon>Actinomycetes</taxon>
        <taxon>Streptosporangiales</taxon>
        <taxon>Streptosporangiaceae</taxon>
        <taxon>Nonomuraea</taxon>
    </lineage>
</organism>
<dbReference type="GO" id="GO:0016887">
    <property type="term" value="F:ATP hydrolysis activity"/>
    <property type="evidence" value="ECO:0007669"/>
    <property type="project" value="InterPro"/>
</dbReference>
<protein>
    <submittedName>
        <fullName evidence="8">ABC transporter ATP-binding protein</fullName>
    </submittedName>
</protein>
<dbReference type="InterPro" id="IPR003593">
    <property type="entry name" value="AAA+_ATPase"/>
</dbReference>
<comment type="caution">
    <text evidence="8">The sequence shown here is derived from an EMBL/GenBank/DDBJ whole genome shotgun (WGS) entry which is preliminary data.</text>
</comment>
<feature type="region of interest" description="Disordered" evidence="6">
    <location>
        <begin position="237"/>
        <end position="260"/>
    </location>
</feature>
<keyword evidence="3" id="KW-0547">Nucleotide-binding</keyword>
<dbReference type="GO" id="GO:0015807">
    <property type="term" value="P:L-amino acid transport"/>
    <property type="evidence" value="ECO:0007669"/>
    <property type="project" value="TreeGrafter"/>
</dbReference>
<keyword evidence="2" id="KW-0813">Transport</keyword>
<comment type="similarity">
    <text evidence="1">Belongs to the ABC transporter superfamily.</text>
</comment>
<dbReference type="Pfam" id="PF00005">
    <property type="entry name" value="ABC_tran"/>
    <property type="match status" value="1"/>
</dbReference>
<dbReference type="PANTHER" id="PTHR43820">
    <property type="entry name" value="HIGH-AFFINITY BRANCHED-CHAIN AMINO ACID TRANSPORT ATP-BINDING PROTEIN LIVF"/>
    <property type="match status" value="1"/>
</dbReference>
<dbReference type="SUPFAM" id="SSF52540">
    <property type="entry name" value="P-loop containing nucleoside triphosphate hydrolases"/>
    <property type="match status" value="1"/>
</dbReference>
<keyword evidence="5" id="KW-0029">Amino-acid transport</keyword>
<evidence type="ECO:0000256" key="5">
    <source>
        <dbReference type="ARBA" id="ARBA00022970"/>
    </source>
</evidence>
<evidence type="ECO:0000313" key="8">
    <source>
        <dbReference type="EMBL" id="TDD11677.1"/>
    </source>
</evidence>
<accession>A0A4R4W488</accession>
<name>A0A4R4W488_9ACTN</name>
<dbReference type="PANTHER" id="PTHR43820:SF6">
    <property type="entry name" value="ABC TRANSPORTER ATP-BINDING PROTEIN"/>
    <property type="match status" value="1"/>
</dbReference>
<dbReference type="InterPro" id="IPR027417">
    <property type="entry name" value="P-loop_NTPase"/>
</dbReference>
<dbReference type="PROSITE" id="PS00211">
    <property type="entry name" value="ABC_TRANSPORTER_1"/>
    <property type="match status" value="1"/>
</dbReference>
<evidence type="ECO:0000256" key="6">
    <source>
        <dbReference type="SAM" id="MobiDB-lite"/>
    </source>
</evidence>
<keyword evidence="4 8" id="KW-0067">ATP-binding</keyword>
<evidence type="ECO:0000256" key="2">
    <source>
        <dbReference type="ARBA" id="ARBA00022448"/>
    </source>
</evidence>
<gene>
    <name evidence="8" type="ORF">E1292_03935</name>
</gene>
<dbReference type="Proteomes" id="UP000295258">
    <property type="component" value="Unassembled WGS sequence"/>
</dbReference>
<dbReference type="SMART" id="SM00382">
    <property type="entry name" value="AAA"/>
    <property type="match status" value="1"/>
</dbReference>
<dbReference type="InterPro" id="IPR017871">
    <property type="entry name" value="ABC_transporter-like_CS"/>
</dbReference>
<evidence type="ECO:0000313" key="9">
    <source>
        <dbReference type="Proteomes" id="UP000295258"/>
    </source>
</evidence>
<sequence length="260" mass="27876">MPADRHLSVSAFSAGYLSGVPIVNDLTYGFASGSLTTIVGPNGAGKSSLLKGIYGLTRWCKGSIRIGDRDITALPAWGRLQAGISLVPQGRCNFPHMTVQENLQLGVYTLPRSNRAVAVAEALDQFPALAAQRTRAAGNLSGGQQQLLEIAMAMMVHPRVLLIDEPSLGLSPKARCQIFDKLKEITDHGVSVVMVEQNVIEGLAASDIAVVMVDGRIHRHGPAEEVLNDPEMKNVFLGGRPDTAAPGREPDRRRHDDDGI</sequence>